<keyword evidence="1" id="KW-0472">Membrane</keyword>
<protein>
    <submittedName>
        <fullName evidence="2">Uncharacterized protein</fullName>
    </submittedName>
</protein>
<dbReference type="EMBL" id="HBJA01062130">
    <property type="protein sequence ID" value="CAE0810815.1"/>
    <property type="molecule type" value="Transcribed_RNA"/>
</dbReference>
<proteinExistence type="predicted"/>
<reference evidence="2" key="1">
    <citation type="submission" date="2021-01" db="EMBL/GenBank/DDBJ databases">
        <authorList>
            <person name="Corre E."/>
            <person name="Pelletier E."/>
            <person name="Niang G."/>
            <person name="Scheremetjew M."/>
            <person name="Finn R."/>
            <person name="Kale V."/>
            <person name="Holt S."/>
            <person name="Cochrane G."/>
            <person name="Meng A."/>
            <person name="Brown T."/>
            <person name="Cohen L."/>
        </authorList>
    </citation>
    <scope>NUCLEOTIDE SEQUENCE</scope>
    <source>
        <strain evidence="2">CCMP1594</strain>
    </source>
</reference>
<evidence type="ECO:0000313" key="2">
    <source>
        <dbReference type="EMBL" id="CAE0810815.1"/>
    </source>
</evidence>
<keyword evidence="1" id="KW-1133">Transmembrane helix</keyword>
<accession>A0A7S4CYZ4</accession>
<name>A0A7S4CYZ4_9EUGL</name>
<organism evidence="2">
    <name type="scientific">Eutreptiella gymnastica</name>
    <dbReference type="NCBI Taxonomy" id="73025"/>
    <lineage>
        <taxon>Eukaryota</taxon>
        <taxon>Discoba</taxon>
        <taxon>Euglenozoa</taxon>
        <taxon>Euglenida</taxon>
        <taxon>Spirocuta</taxon>
        <taxon>Euglenophyceae</taxon>
        <taxon>Eutreptiales</taxon>
        <taxon>Eutreptiaceae</taxon>
        <taxon>Eutreptiella</taxon>
    </lineage>
</organism>
<keyword evidence="1" id="KW-0812">Transmembrane</keyword>
<gene>
    <name evidence="2" type="ORF">EGYM00163_LOCUS21961</name>
</gene>
<dbReference type="AlphaFoldDB" id="A0A7S4CYZ4"/>
<sequence>MEANFHFCLHPVSPSHYSLWAFSVSHTSLCTKRFSTHFSTHSVQLRKVCCWHCLTVNGQPAAVWPFAIITTACLLLAAFTGQLLLVDGLMPLVSLPTESAFFPPSYFNESRSAL</sequence>
<feature type="transmembrane region" description="Helical" evidence="1">
    <location>
        <begin position="64"/>
        <end position="86"/>
    </location>
</feature>
<evidence type="ECO:0000256" key="1">
    <source>
        <dbReference type="SAM" id="Phobius"/>
    </source>
</evidence>